<gene>
    <name evidence="8" type="primary">LOC108624666</name>
</gene>
<dbReference type="Pfam" id="PF13920">
    <property type="entry name" value="zf-C3HC4_3"/>
    <property type="match status" value="1"/>
</dbReference>
<dbReference type="GO" id="GO:0070936">
    <property type="term" value="P:protein K48-linked ubiquitination"/>
    <property type="evidence" value="ECO:0007669"/>
    <property type="project" value="TreeGrafter"/>
</dbReference>
<evidence type="ECO:0000256" key="4">
    <source>
        <dbReference type="PROSITE-ProRule" id="PRU00175"/>
    </source>
</evidence>
<keyword evidence="2 4" id="KW-0863">Zinc-finger</keyword>
<feature type="compositionally biased region" description="Polar residues" evidence="5">
    <location>
        <begin position="102"/>
        <end position="117"/>
    </location>
</feature>
<dbReference type="PANTHER" id="PTHR14879:SF15">
    <property type="entry name" value="E3 UBIQUITIN-PROTEIN LIGASE RIFIFYLIN-LIKE PROTEIN"/>
    <property type="match status" value="1"/>
</dbReference>
<dbReference type="SUPFAM" id="SSF68906">
    <property type="entry name" value="SAP domain"/>
    <property type="match status" value="1"/>
</dbReference>
<dbReference type="Pfam" id="PF23632">
    <property type="entry name" value="SAP_RNF34_RFFL"/>
    <property type="match status" value="1"/>
</dbReference>
<dbReference type="PANTHER" id="PTHR14879">
    <property type="entry name" value="CASPASE REGULATOR, RING FINGER DOMAIN-CONTAINING"/>
    <property type="match status" value="1"/>
</dbReference>
<evidence type="ECO:0000256" key="1">
    <source>
        <dbReference type="ARBA" id="ARBA00004202"/>
    </source>
</evidence>
<comment type="subcellular location">
    <subcellularLocation>
        <location evidence="1">Cell membrane</location>
        <topology evidence="1">Peripheral membrane protein</topology>
    </subcellularLocation>
</comment>
<dbReference type="InterPro" id="IPR051728">
    <property type="entry name" value="RING-FYVE_E3_ubiquitin-ligase"/>
</dbReference>
<dbReference type="FunFam" id="3.30.40.10:FF:000110">
    <property type="entry name" value="E3 ubiquitin-protein ligase RNF34 isoform X1"/>
    <property type="match status" value="1"/>
</dbReference>
<keyword evidence="2 4" id="KW-0479">Metal-binding</keyword>
<dbReference type="GO" id="GO:0008270">
    <property type="term" value="F:zinc ion binding"/>
    <property type="evidence" value="ECO:0007669"/>
    <property type="project" value="UniProtKB-KW"/>
</dbReference>
<dbReference type="Proteomes" id="UP000694925">
    <property type="component" value="Unplaced"/>
</dbReference>
<dbReference type="GeneID" id="108624666"/>
<name>A0AAJ7IYE3_9HYME</name>
<dbReference type="InterPro" id="IPR001841">
    <property type="entry name" value="Znf_RING"/>
</dbReference>
<dbReference type="PROSITE" id="PS50089">
    <property type="entry name" value="ZF_RING_2"/>
    <property type="match status" value="1"/>
</dbReference>
<dbReference type="RefSeq" id="XP_017879605.1">
    <property type="nucleotide sequence ID" value="XM_018024116.2"/>
</dbReference>
<dbReference type="SUPFAM" id="SSF57850">
    <property type="entry name" value="RING/U-box"/>
    <property type="match status" value="1"/>
</dbReference>
<dbReference type="KEGG" id="ccal:108624666"/>
<dbReference type="GO" id="GO:0043161">
    <property type="term" value="P:proteasome-mediated ubiquitin-dependent protein catabolic process"/>
    <property type="evidence" value="ECO:0007669"/>
    <property type="project" value="TreeGrafter"/>
</dbReference>
<dbReference type="Gene3D" id="1.10.720.140">
    <property type="match status" value="1"/>
</dbReference>
<dbReference type="CDD" id="cd16500">
    <property type="entry name" value="RING-HC_CARP"/>
    <property type="match status" value="1"/>
</dbReference>
<reference evidence="8" key="1">
    <citation type="submission" date="2025-08" db="UniProtKB">
        <authorList>
            <consortium name="RefSeq"/>
        </authorList>
    </citation>
    <scope>IDENTIFICATION</scope>
    <source>
        <tissue evidence="8">Whole body</tissue>
    </source>
</reference>
<accession>A0AAJ7IYE3</accession>
<dbReference type="InterPro" id="IPR013083">
    <property type="entry name" value="Znf_RING/FYVE/PHD"/>
</dbReference>
<dbReference type="GO" id="GO:0061630">
    <property type="term" value="F:ubiquitin protein ligase activity"/>
    <property type="evidence" value="ECO:0007669"/>
    <property type="project" value="TreeGrafter"/>
</dbReference>
<feature type="domain" description="RING-type" evidence="6">
    <location>
        <begin position="237"/>
        <end position="272"/>
    </location>
</feature>
<dbReference type="GO" id="GO:1902042">
    <property type="term" value="P:negative regulation of extrinsic apoptotic signaling pathway via death domain receptors"/>
    <property type="evidence" value="ECO:0007669"/>
    <property type="project" value="TreeGrafter"/>
</dbReference>
<proteinExistence type="predicted"/>
<dbReference type="SUPFAM" id="SSF57903">
    <property type="entry name" value="FYVE/PHD zinc finger"/>
    <property type="match status" value="1"/>
</dbReference>
<dbReference type="Gene3D" id="3.30.40.10">
    <property type="entry name" value="Zinc/RING finger domain, C3HC4 (zinc finger)"/>
    <property type="match status" value="1"/>
</dbReference>
<dbReference type="InterPro" id="IPR036361">
    <property type="entry name" value="SAP_dom_sf"/>
</dbReference>
<dbReference type="SMART" id="SM00184">
    <property type="entry name" value="RING"/>
    <property type="match status" value="2"/>
</dbReference>
<protein>
    <submittedName>
        <fullName evidence="8">E3 ubiquitin-protein ligase RNF34</fullName>
    </submittedName>
</protein>
<dbReference type="InterPro" id="IPR055111">
    <property type="entry name" value="RNF34_RFFL_HeH"/>
</dbReference>
<dbReference type="GO" id="GO:0005737">
    <property type="term" value="C:cytoplasm"/>
    <property type="evidence" value="ECO:0007669"/>
    <property type="project" value="TreeGrafter"/>
</dbReference>
<feature type="region of interest" description="Disordered" evidence="5">
    <location>
        <begin position="102"/>
        <end position="153"/>
    </location>
</feature>
<keyword evidence="3" id="KW-0862">Zinc</keyword>
<organism evidence="7 8">
    <name type="scientific">Ceratina calcarata</name>
    <dbReference type="NCBI Taxonomy" id="156304"/>
    <lineage>
        <taxon>Eukaryota</taxon>
        <taxon>Metazoa</taxon>
        <taxon>Ecdysozoa</taxon>
        <taxon>Arthropoda</taxon>
        <taxon>Hexapoda</taxon>
        <taxon>Insecta</taxon>
        <taxon>Pterygota</taxon>
        <taxon>Neoptera</taxon>
        <taxon>Endopterygota</taxon>
        <taxon>Hymenoptera</taxon>
        <taxon>Apocrita</taxon>
        <taxon>Aculeata</taxon>
        <taxon>Apoidea</taxon>
        <taxon>Anthophila</taxon>
        <taxon>Apidae</taxon>
        <taxon>Ceratina</taxon>
        <taxon>Zadontomerus</taxon>
    </lineage>
</organism>
<sequence>MACEGCNAKFTFFSRKKQCMDCLRYFCSECVIRRLDKILSCAGCCLLSRRPLIRSLIIQMRTKDIRWYLIAKRVPIKGCIEKEDLIKLLMVYANGRDYYSTENRGHTNIPTDQSATRNSEERSEVSDQTYETNATRTDQNEIPETTPRVNGHECPEQLNVSTIQNSSILNPVKLSEINTSEDLECLSVKQLKNLLSTNRVDYKGCVERCELLKKATTLWEEYKESREKGEIPDENICKICWDEPIECIILECGHMACCLNCGKQMSECPICKQYVVRVVRFFKS</sequence>
<evidence type="ECO:0000256" key="3">
    <source>
        <dbReference type="ARBA" id="ARBA00022833"/>
    </source>
</evidence>
<evidence type="ECO:0000259" key="6">
    <source>
        <dbReference type="PROSITE" id="PS50089"/>
    </source>
</evidence>
<dbReference type="Pfam" id="PF22968">
    <property type="entry name" value="RNF34L-like_3rd"/>
    <property type="match status" value="1"/>
</dbReference>
<keyword evidence="7" id="KW-1185">Reference proteome</keyword>
<dbReference type="InterPro" id="IPR011011">
    <property type="entry name" value="Znf_FYVE_PHD"/>
</dbReference>
<dbReference type="InterPro" id="IPR057299">
    <property type="entry name" value="RNF34_RFFL_SAP"/>
</dbReference>
<dbReference type="Gene3D" id="1.10.720.30">
    <property type="entry name" value="SAP domain"/>
    <property type="match status" value="1"/>
</dbReference>
<feature type="compositionally biased region" description="Polar residues" evidence="5">
    <location>
        <begin position="126"/>
        <end position="143"/>
    </location>
</feature>
<dbReference type="AlphaFoldDB" id="A0AAJ7IYE3"/>
<evidence type="ECO:0000313" key="7">
    <source>
        <dbReference type="Proteomes" id="UP000694925"/>
    </source>
</evidence>
<dbReference type="GO" id="GO:0005886">
    <property type="term" value="C:plasma membrane"/>
    <property type="evidence" value="ECO:0007669"/>
    <property type="project" value="UniProtKB-SubCell"/>
</dbReference>
<evidence type="ECO:0000313" key="8">
    <source>
        <dbReference type="RefSeq" id="XP_017879605.1"/>
    </source>
</evidence>
<evidence type="ECO:0000256" key="5">
    <source>
        <dbReference type="SAM" id="MobiDB-lite"/>
    </source>
</evidence>
<evidence type="ECO:0000256" key="2">
    <source>
        <dbReference type="ARBA" id="ARBA00022771"/>
    </source>
</evidence>